<keyword evidence="3" id="KW-1185">Reference proteome</keyword>
<feature type="transmembrane region" description="Helical" evidence="1">
    <location>
        <begin position="62"/>
        <end position="85"/>
    </location>
</feature>
<accession>A0A841PYG7</accession>
<comment type="caution">
    <text evidence="2">The sequence shown here is derived from an EMBL/GenBank/DDBJ whole genome shotgun (WGS) entry which is preliminary data.</text>
</comment>
<proteinExistence type="predicted"/>
<keyword evidence="1" id="KW-0472">Membrane</keyword>
<evidence type="ECO:0000313" key="3">
    <source>
        <dbReference type="Proteomes" id="UP000581688"/>
    </source>
</evidence>
<feature type="transmembrane region" description="Helical" evidence="1">
    <location>
        <begin position="122"/>
        <end position="143"/>
    </location>
</feature>
<dbReference type="EMBL" id="JACHGH010000003">
    <property type="protein sequence ID" value="MBB6452706.1"/>
    <property type="molecule type" value="Genomic_DNA"/>
</dbReference>
<evidence type="ECO:0000256" key="1">
    <source>
        <dbReference type="SAM" id="Phobius"/>
    </source>
</evidence>
<dbReference type="RefSeq" id="WP_174495269.1">
    <property type="nucleotide sequence ID" value="NZ_CADDWK010000003.1"/>
</dbReference>
<gene>
    <name evidence="2" type="ORF">HNQ94_001152</name>
</gene>
<sequence>MKEINMLERMKELQDEVSILRVNYWIEEVLFSFQWWFLVISMFIFVYIWIKIVDQTKLVKILLYGSISFSIINFLDVLGSEFILWDYPAMIIPGGSRIICINIIITIIFMTLYQYFNSWKTYLIASTVTSLTFSFVLEPLAIFMDIYQPYTWEHIYSFPIYILIMVSVKWFVDKLVFVQAKHKQ</sequence>
<dbReference type="Proteomes" id="UP000581688">
    <property type="component" value="Unassembled WGS sequence"/>
</dbReference>
<dbReference type="AlphaFoldDB" id="A0A841PYG7"/>
<organism evidence="2 3">
    <name type="scientific">Salirhabdus euzebyi</name>
    <dbReference type="NCBI Taxonomy" id="394506"/>
    <lineage>
        <taxon>Bacteria</taxon>
        <taxon>Bacillati</taxon>
        <taxon>Bacillota</taxon>
        <taxon>Bacilli</taxon>
        <taxon>Bacillales</taxon>
        <taxon>Bacillaceae</taxon>
        <taxon>Salirhabdus</taxon>
    </lineage>
</organism>
<keyword evidence="1" id="KW-0812">Transmembrane</keyword>
<feature type="transmembrane region" description="Helical" evidence="1">
    <location>
        <begin position="155"/>
        <end position="172"/>
    </location>
</feature>
<protein>
    <submittedName>
        <fullName evidence="2">Uncharacterized protein</fullName>
    </submittedName>
</protein>
<evidence type="ECO:0000313" key="2">
    <source>
        <dbReference type="EMBL" id="MBB6452706.1"/>
    </source>
</evidence>
<keyword evidence="1" id="KW-1133">Transmembrane helix</keyword>
<reference evidence="2 3" key="1">
    <citation type="submission" date="2020-08" db="EMBL/GenBank/DDBJ databases">
        <title>Genomic Encyclopedia of Type Strains, Phase IV (KMG-IV): sequencing the most valuable type-strain genomes for metagenomic binning, comparative biology and taxonomic classification.</title>
        <authorList>
            <person name="Goeker M."/>
        </authorList>
    </citation>
    <scope>NUCLEOTIDE SEQUENCE [LARGE SCALE GENOMIC DNA]</scope>
    <source>
        <strain evidence="2 3">DSM 19612</strain>
    </source>
</reference>
<name>A0A841PYG7_9BACI</name>
<feature type="transmembrane region" description="Helical" evidence="1">
    <location>
        <begin position="33"/>
        <end position="50"/>
    </location>
</feature>
<feature type="transmembrane region" description="Helical" evidence="1">
    <location>
        <begin position="91"/>
        <end position="115"/>
    </location>
</feature>